<accession>A0A2H3D091</accession>
<evidence type="ECO:0000256" key="1">
    <source>
        <dbReference type="SAM" id="MobiDB-lite"/>
    </source>
</evidence>
<dbReference type="AlphaFoldDB" id="A0A2H3D091"/>
<feature type="compositionally biased region" description="Polar residues" evidence="1">
    <location>
        <begin position="35"/>
        <end position="48"/>
    </location>
</feature>
<keyword evidence="3" id="KW-1185">Reference proteome</keyword>
<gene>
    <name evidence="2" type="ORF">ARMGADRAFT_1015797</name>
</gene>
<name>A0A2H3D091_ARMGA</name>
<reference evidence="3" key="1">
    <citation type="journal article" date="2017" name="Nat. Ecol. Evol.">
        <title>Genome expansion and lineage-specific genetic innovations in the forest pathogenic fungi Armillaria.</title>
        <authorList>
            <person name="Sipos G."/>
            <person name="Prasanna A.N."/>
            <person name="Walter M.C."/>
            <person name="O'Connor E."/>
            <person name="Balint B."/>
            <person name="Krizsan K."/>
            <person name="Kiss B."/>
            <person name="Hess J."/>
            <person name="Varga T."/>
            <person name="Slot J."/>
            <person name="Riley R."/>
            <person name="Boka B."/>
            <person name="Rigling D."/>
            <person name="Barry K."/>
            <person name="Lee J."/>
            <person name="Mihaltcheva S."/>
            <person name="LaButti K."/>
            <person name="Lipzen A."/>
            <person name="Waldron R."/>
            <person name="Moloney N.M."/>
            <person name="Sperisen C."/>
            <person name="Kredics L."/>
            <person name="Vagvoelgyi C."/>
            <person name="Patrignani A."/>
            <person name="Fitzpatrick D."/>
            <person name="Nagy I."/>
            <person name="Doyle S."/>
            <person name="Anderson J.B."/>
            <person name="Grigoriev I.V."/>
            <person name="Gueldener U."/>
            <person name="Muensterkoetter M."/>
            <person name="Nagy L.G."/>
        </authorList>
    </citation>
    <scope>NUCLEOTIDE SEQUENCE [LARGE SCALE GENOMIC DNA]</scope>
    <source>
        <strain evidence="3">Ar21-2</strain>
    </source>
</reference>
<evidence type="ECO:0000313" key="2">
    <source>
        <dbReference type="EMBL" id="PBK88675.1"/>
    </source>
</evidence>
<evidence type="ECO:0000313" key="3">
    <source>
        <dbReference type="Proteomes" id="UP000217790"/>
    </source>
</evidence>
<organism evidence="2 3">
    <name type="scientific">Armillaria gallica</name>
    <name type="common">Bulbous honey fungus</name>
    <name type="synonym">Armillaria bulbosa</name>
    <dbReference type="NCBI Taxonomy" id="47427"/>
    <lineage>
        <taxon>Eukaryota</taxon>
        <taxon>Fungi</taxon>
        <taxon>Dikarya</taxon>
        <taxon>Basidiomycota</taxon>
        <taxon>Agaricomycotina</taxon>
        <taxon>Agaricomycetes</taxon>
        <taxon>Agaricomycetidae</taxon>
        <taxon>Agaricales</taxon>
        <taxon>Marasmiineae</taxon>
        <taxon>Physalacriaceae</taxon>
        <taxon>Armillaria</taxon>
    </lineage>
</organism>
<feature type="region of interest" description="Disordered" evidence="1">
    <location>
        <begin position="61"/>
        <end position="80"/>
    </location>
</feature>
<sequence length="80" mass="9205">MSTSWKRRLLHVSSTVQPDPDYLLQLNKLHPEARQIQTRQSNNGQSHQGKSKINHEWRFGHSRSSEAHQGFEGSGLLVRC</sequence>
<protein>
    <submittedName>
        <fullName evidence="2">Uncharacterized protein</fullName>
    </submittedName>
</protein>
<dbReference type="Proteomes" id="UP000217790">
    <property type="component" value="Unassembled WGS sequence"/>
</dbReference>
<feature type="region of interest" description="Disordered" evidence="1">
    <location>
        <begin position="34"/>
        <end position="56"/>
    </location>
</feature>
<dbReference type="EMBL" id="KZ293671">
    <property type="protein sequence ID" value="PBK88675.1"/>
    <property type="molecule type" value="Genomic_DNA"/>
</dbReference>
<dbReference type="InParanoid" id="A0A2H3D091"/>
<proteinExistence type="predicted"/>